<dbReference type="InterPro" id="IPR013766">
    <property type="entry name" value="Thioredoxin_domain"/>
</dbReference>
<sequence>MKINKNSISNFVFIVLIVLLIYKPTRIYFIRLISFSPSVITQKKREVLTDYNWSIKGLNTENIEVNKLKDKVIFINFWATWCPPCIAELPSIQLLYDDYKDKITFIFVTSEDKDKVEAFYSKNNYKLPTYRIITKLPDVFNTNSIPKTYIISKNGEILVNKNGAADWNSSVIRNLLDREIKKHPIN</sequence>
<dbReference type="PROSITE" id="PS51352">
    <property type="entry name" value="THIOREDOXIN_2"/>
    <property type="match status" value="1"/>
</dbReference>
<dbReference type="RefSeq" id="WP_348739816.1">
    <property type="nucleotide sequence ID" value="NZ_CAXJRC010000044.1"/>
</dbReference>
<dbReference type="Pfam" id="PF00578">
    <property type="entry name" value="AhpC-TSA"/>
    <property type="match status" value="1"/>
</dbReference>
<feature type="domain" description="Thioredoxin" evidence="2">
    <location>
        <begin position="37"/>
        <end position="181"/>
    </location>
</feature>
<evidence type="ECO:0000313" key="4">
    <source>
        <dbReference type="Proteomes" id="UP001497602"/>
    </source>
</evidence>
<dbReference type="InterPro" id="IPR000866">
    <property type="entry name" value="AhpC/TSA"/>
</dbReference>
<keyword evidence="4" id="KW-1185">Reference proteome</keyword>
<evidence type="ECO:0000259" key="2">
    <source>
        <dbReference type="PROSITE" id="PS51352"/>
    </source>
</evidence>
<keyword evidence="1" id="KW-1133">Transmembrane helix</keyword>
<dbReference type="EMBL" id="CAXJRC010000044">
    <property type="protein sequence ID" value="CAL2108229.1"/>
    <property type="molecule type" value="Genomic_DNA"/>
</dbReference>
<comment type="caution">
    <text evidence="3">The sequence shown here is derived from an EMBL/GenBank/DDBJ whole genome shotgun (WGS) entry which is preliminary data.</text>
</comment>
<dbReference type="SUPFAM" id="SSF52833">
    <property type="entry name" value="Thioredoxin-like"/>
    <property type="match status" value="1"/>
</dbReference>
<dbReference type="PANTHER" id="PTHR42852">
    <property type="entry name" value="THIOL:DISULFIDE INTERCHANGE PROTEIN DSBE"/>
    <property type="match status" value="1"/>
</dbReference>
<dbReference type="InterPro" id="IPR036249">
    <property type="entry name" value="Thioredoxin-like_sf"/>
</dbReference>
<dbReference type="Proteomes" id="UP001497602">
    <property type="component" value="Unassembled WGS sequence"/>
</dbReference>
<evidence type="ECO:0000256" key="1">
    <source>
        <dbReference type="SAM" id="Phobius"/>
    </source>
</evidence>
<name>A0ABM9PR12_9FLAO</name>
<keyword evidence="1" id="KW-0472">Membrane</keyword>
<dbReference type="PANTHER" id="PTHR42852:SF13">
    <property type="entry name" value="PROTEIN DIPZ"/>
    <property type="match status" value="1"/>
</dbReference>
<dbReference type="InterPro" id="IPR050553">
    <property type="entry name" value="Thioredoxin_ResA/DsbE_sf"/>
</dbReference>
<proteinExistence type="predicted"/>
<feature type="transmembrane region" description="Helical" evidence="1">
    <location>
        <begin position="6"/>
        <end position="22"/>
    </location>
</feature>
<gene>
    <name evidence="3" type="ORF">T190115A13A_70002</name>
</gene>
<keyword evidence="1" id="KW-0812">Transmembrane</keyword>
<dbReference type="CDD" id="cd02966">
    <property type="entry name" value="TlpA_like_family"/>
    <property type="match status" value="1"/>
</dbReference>
<reference evidence="3 4" key="1">
    <citation type="submission" date="2024-05" db="EMBL/GenBank/DDBJ databases">
        <authorList>
            <person name="Duchaud E."/>
        </authorList>
    </citation>
    <scope>NUCLEOTIDE SEQUENCE [LARGE SCALE GENOMIC DNA]</scope>
    <source>
        <strain evidence="3">Ena-SAMPLE-TAB-13-05-2024-13:56:06:370-140305</strain>
    </source>
</reference>
<evidence type="ECO:0000313" key="3">
    <source>
        <dbReference type="EMBL" id="CAL2108229.1"/>
    </source>
</evidence>
<accession>A0ABM9PR12</accession>
<protein>
    <submittedName>
        <fullName evidence="3">Cytochrome c biogenesis protein CcmG, thiol:disulfide interchange protein DsbE</fullName>
    </submittedName>
</protein>
<organism evidence="3 4">
    <name type="scientific">Tenacibaculum vairaonense</name>
    <dbReference type="NCBI Taxonomy" id="3137860"/>
    <lineage>
        <taxon>Bacteria</taxon>
        <taxon>Pseudomonadati</taxon>
        <taxon>Bacteroidota</taxon>
        <taxon>Flavobacteriia</taxon>
        <taxon>Flavobacteriales</taxon>
        <taxon>Flavobacteriaceae</taxon>
        <taxon>Tenacibaculum</taxon>
    </lineage>
</organism>
<dbReference type="Gene3D" id="3.40.30.10">
    <property type="entry name" value="Glutaredoxin"/>
    <property type="match status" value="1"/>
</dbReference>